<proteinExistence type="predicted"/>
<name>A0A815ZIZ6_9BILA</name>
<dbReference type="Pfam" id="PF03372">
    <property type="entry name" value="Exo_endo_phos"/>
    <property type="match status" value="1"/>
</dbReference>
<evidence type="ECO:0000259" key="1">
    <source>
        <dbReference type="Pfam" id="PF03372"/>
    </source>
</evidence>
<evidence type="ECO:0000313" key="3">
    <source>
        <dbReference type="EMBL" id="CAF4453766.1"/>
    </source>
</evidence>
<dbReference type="InterPro" id="IPR036691">
    <property type="entry name" value="Endo/exonu/phosph_ase_sf"/>
</dbReference>
<dbReference type="Proteomes" id="UP000663829">
    <property type="component" value="Unassembled WGS sequence"/>
</dbReference>
<dbReference type="Gene3D" id="3.60.10.10">
    <property type="entry name" value="Endonuclease/exonuclease/phosphatase"/>
    <property type="match status" value="1"/>
</dbReference>
<dbReference type="AlphaFoldDB" id="A0A815ZIZ6"/>
<sequence>MATEKDQKNRVMTRKITFFGAWNVRSCFRQPKRQLIIQQLKQYKIQIGVLCETGMYDSGVSELADHTIIHSGLPSDEKTKRAHGMAVCLDQSAAKVWKASGSAWEAVSSRILTVRLGCKPINITVIAVYAPVNPANGQKSEVEASEDFYKCLQETIDKVQKQDMVLVMGDFNARLGQQQNLTAGEVVGRHTVVENLNGELLVDFCSINNMVVTNTFFEHKPVHQTSWMHPGTKEWHMLDYTLVNRKFRTSVHDVRAYRAAGGAIGTDHHLMRTKIRIHLKCRQKKKKNGRLKLDPKKLQNQSLTKCFEDEVEEKRKTEYSNDMSLDEKYANFVKYV</sequence>
<dbReference type="PANTHER" id="PTHR23227:SF85">
    <property type="entry name" value="CRANIOFACIAL DEVELOPMENT PROTEIN 2"/>
    <property type="match status" value="1"/>
</dbReference>
<evidence type="ECO:0000313" key="2">
    <source>
        <dbReference type="EMBL" id="CAF1584743.1"/>
    </source>
</evidence>
<reference evidence="2" key="1">
    <citation type="submission" date="2021-02" db="EMBL/GenBank/DDBJ databases">
        <authorList>
            <person name="Nowell W R."/>
        </authorList>
    </citation>
    <scope>NUCLEOTIDE SEQUENCE</scope>
</reference>
<accession>A0A815ZIZ6</accession>
<feature type="non-terminal residue" evidence="2">
    <location>
        <position position="336"/>
    </location>
</feature>
<dbReference type="EMBL" id="CAJOBC010098391">
    <property type="protein sequence ID" value="CAF4453766.1"/>
    <property type="molecule type" value="Genomic_DNA"/>
</dbReference>
<dbReference type="EMBL" id="CAJNOQ010032369">
    <property type="protein sequence ID" value="CAF1584743.1"/>
    <property type="molecule type" value="Genomic_DNA"/>
</dbReference>
<dbReference type="OrthoDB" id="6369087at2759"/>
<evidence type="ECO:0000313" key="4">
    <source>
        <dbReference type="Proteomes" id="UP000663829"/>
    </source>
</evidence>
<feature type="domain" description="Endonuclease/exonuclease/phosphatase" evidence="1">
    <location>
        <begin position="21"/>
        <end position="268"/>
    </location>
</feature>
<dbReference type="InterPro" id="IPR005135">
    <property type="entry name" value="Endo/exonuclease/phosphatase"/>
</dbReference>
<comment type="caution">
    <text evidence="2">The sequence shown here is derived from an EMBL/GenBank/DDBJ whole genome shotgun (WGS) entry which is preliminary data.</text>
</comment>
<dbReference type="PANTHER" id="PTHR23227">
    <property type="entry name" value="BUCENTAUR RELATED"/>
    <property type="match status" value="1"/>
</dbReference>
<organism evidence="2 4">
    <name type="scientific">Didymodactylos carnosus</name>
    <dbReference type="NCBI Taxonomy" id="1234261"/>
    <lineage>
        <taxon>Eukaryota</taxon>
        <taxon>Metazoa</taxon>
        <taxon>Spiralia</taxon>
        <taxon>Gnathifera</taxon>
        <taxon>Rotifera</taxon>
        <taxon>Eurotatoria</taxon>
        <taxon>Bdelloidea</taxon>
        <taxon>Philodinida</taxon>
        <taxon>Philodinidae</taxon>
        <taxon>Didymodactylos</taxon>
    </lineage>
</organism>
<gene>
    <name evidence="2" type="ORF">GPM918_LOCUS41337</name>
    <name evidence="3" type="ORF">SRO942_LOCUS42375</name>
</gene>
<dbReference type="CDD" id="cd09076">
    <property type="entry name" value="L1-EN"/>
    <property type="match status" value="1"/>
</dbReference>
<dbReference type="InterPro" id="IPR027124">
    <property type="entry name" value="Swc5/CFDP1/2"/>
</dbReference>
<protein>
    <recommendedName>
        <fullName evidence="1">Endonuclease/exonuclease/phosphatase domain-containing protein</fullName>
    </recommendedName>
</protein>
<dbReference type="SUPFAM" id="SSF56219">
    <property type="entry name" value="DNase I-like"/>
    <property type="match status" value="1"/>
</dbReference>
<dbReference type="GO" id="GO:0003824">
    <property type="term" value="F:catalytic activity"/>
    <property type="evidence" value="ECO:0007669"/>
    <property type="project" value="InterPro"/>
</dbReference>
<keyword evidence="4" id="KW-1185">Reference proteome</keyword>
<dbReference type="Proteomes" id="UP000681722">
    <property type="component" value="Unassembled WGS sequence"/>
</dbReference>